<evidence type="ECO:0000256" key="5">
    <source>
        <dbReference type="PROSITE-ProRule" id="PRU00520"/>
    </source>
</evidence>
<dbReference type="GO" id="GO:0003998">
    <property type="term" value="F:acylphosphatase activity"/>
    <property type="evidence" value="ECO:0007669"/>
    <property type="project" value="UniProtKB-EC"/>
</dbReference>
<evidence type="ECO:0000256" key="3">
    <source>
        <dbReference type="ARBA" id="ARBA00015991"/>
    </source>
</evidence>
<dbReference type="EC" id="3.6.1.7" evidence="2 5"/>
<protein>
    <recommendedName>
        <fullName evidence="3 5">acylphosphatase</fullName>
        <ecNumber evidence="2 5">3.6.1.7</ecNumber>
    </recommendedName>
</protein>
<dbReference type="NCBIfam" id="NF010997">
    <property type="entry name" value="PRK14422.1"/>
    <property type="match status" value="1"/>
</dbReference>
<dbReference type="PANTHER" id="PTHR47268">
    <property type="entry name" value="ACYLPHOSPHATASE"/>
    <property type="match status" value="1"/>
</dbReference>
<dbReference type="HOGENOM" id="CLU_141932_3_0_11"/>
<dbReference type="InterPro" id="IPR020456">
    <property type="entry name" value="Acylphosphatase"/>
</dbReference>
<feature type="active site" evidence="5">
    <location>
        <position position="68"/>
    </location>
</feature>
<dbReference type="EMBL" id="CP002343">
    <property type="protein sequence ID" value="ADU48815.1"/>
    <property type="molecule type" value="Genomic_DNA"/>
</dbReference>
<dbReference type="AlphaFoldDB" id="E6SF26"/>
<feature type="active site" evidence="5">
    <location>
        <position position="50"/>
    </location>
</feature>
<accession>E6SF26</accession>
<dbReference type="Proteomes" id="UP000008914">
    <property type="component" value="Chromosome"/>
</dbReference>
<dbReference type="KEGG" id="ica:Intca_2306"/>
<reference evidence="8 9" key="1">
    <citation type="journal article" date="2010" name="Stand. Genomic Sci.">
        <title>Complete genome sequence of Intrasporangium calvum type strain (7 KIP).</title>
        <authorList>
            <person name="Del Rio T.G."/>
            <person name="Chertkov O."/>
            <person name="Yasawong M."/>
            <person name="Lucas S."/>
            <person name="Deshpande S."/>
            <person name="Cheng J.F."/>
            <person name="Detter C."/>
            <person name="Tapia R."/>
            <person name="Han C."/>
            <person name="Goodwin L."/>
            <person name="Pitluck S."/>
            <person name="Liolios K."/>
            <person name="Ivanova N."/>
            <person name="Mavromatis K."/>
            <person name="Pati A."/>
            <person name="Chen A."/>
            <person name="Palaniappan K."/>
            <person name="Land M."/>
            <person name="Hauser L."/>
            <person name="Chang Y.J."/>
            <person name="Jeffries C.D."/>
            <person name="Rohde M."/>
            <person name="Pukall R."/>
            <person name="Sikorski J."/>
            <person name="Goker M."/>
            <person name="Woyke T."/>
            <person name="Bristow J."/>
            <person name="Eisen J.A."/>
            <person name="Markowitz V."/>
            <person name="Hugenholtz P."/>
            <person name="Kyrpides N.C."/>
            <person name="Klenk H.P."/>
            <person name="Lapidus A."/>
        </authorList>
    </citation>
    <scope>NUCLEOTIDE SEQUENCE [LARGE SCALE GENOMIC DNA]</scope>
    <source>
        <strain evidence="9">ATCC 23552 / DSM 43043 / JCM 3097 / NBRC 12989 / 7 KIP</strain>
    </source>
</reference>
<dbReference type="PANTHER" id="PTHR47268:SF4">
    <property type="entry name" value="ACYLPHOSPHATASE"/>
    <property type="match status" value="1"/>
</dbReference>
<comment type="similarity">
    <text evidence="1 6">Belongs to the acylphosphatase family.</text>
</comment>
<evidence type="ECO:0000259" key="7">
    <source>
        <dbReference type="PROSITE" id="PS51160"/>
    </source>
</evidence>
<evidence type="ECO:0000313" key="9">
    <source>
        <dbReference type="Proteomes" id="UP000008914"/>
    </source>
</evidence>
<organism evidence="8 9">
    <name type="scientific">Intrasporangium calvum (strain ATCC 23552 / DSM 43043 / JCM 3097 / NBRC 12989 / NCIMB 10167 / NRRL B-3866 / 7 KIP)</name>
    <dbReference type="NCBI Taxonomy" id="710696"/>
    <lineage>
        <taxon>Bacteria</taxon>
        <taxon>Bacillati</taxon>
        <taxon>Actinomycetota</taxon>
        <taxon>Actinomycetes</taxon>
        <taxon>Micrococcales</taxon>
        <taxon>Intrasporangiaceae</taxon>
        <taxon>Intrasporangium</taxon>
    </lineage>
</organism>
<dbReference type="SUPFAM" id="SSF54975">
    <property type="entry name" value="Acylphosphatase/BLUF domain-like"/>
    <property type="match status" value="1"/>
</dbReference>
<feature type="domain" description="Acylphosphatase-like" evidence="7">
    <location>
        <begin position="35"/>
        <end position="125"/>
    </location>
</feature>
<keyword evidence="9" id="KW-1185">Reference proteome</keyword>
<keyword evidence="5" id="KW-0378">Hydrolase</keyword>
<evidence type="ECO:0000256" key="6">
    <source>
        <dbReference type="RuleBase" id="RU004168"/>
    </source>
</evidence>
<dbReference type="PROSITE" id="PS51160">
    <property type="entry name" value="ACYLPHOSPHATASE_3"/>
    <property type="match status" value="1"/>
</dbReference>
<proteinExistence type="inferred from homology"/>
<evidence type="ECO:0000256" key="2">
    <source>
        <dbReference type="ARBA" id="ARBA00012150"/>
    </source>
</evidence>
<comment type="catalytic activity">
    <reaction evidence="4 5">
        <text>an acyl phosphate + H2O = a carboxylate + phosphate + H(+)</text>
        <dbReference type="Rhea" id="RHEA:14965"/>
        <dbReference type="ChEBI" id="CHEBI:15377"/>
        <dbReference type="ChEBI" id="CHEBI:15378"/>
        <dbReference type="ChEBI" id="CHEBI:29067"/>
        <dbReference type="ChEBI" id="CHEBI:43474"/>
        <dbReference type="ChEBI" id="CHEBI:59918"/>
        <dbReference type="EC" id="3.6.1.7"/>
    </reaction>
</comment>
<dbReference type="PRINTS" id="PR00112">
    <property type="entry name" value="ACYLPHPHTASE"/>
</dbReference>
<gene>
    <name evidence="8" type="ordered locus">Intca_2306</name>
</gene>
<name>E6SF26_INTC7</name>
<evidence type="ECO:0000256" key="4">
    <source>
        <dbReference type="ARBA" id="ARBA00047645"/>
    </source>
</evidence>
<dbReference type="InterPro" id="IPR036046">
    <property type="entry name" value="Acylphosphatase-like_dom_sf"/>
</dbReference>
<dbReference type="Pfam" id="PF00708">
    <property type="entry name" value="Acylphosphatase"/>
    <property type="match status" value="1"/>
</dbReference>
<sequence>MPYAAGLAPLDPSVGWPAGLVCMSAYGGFMSDLHRATLFVRGRVQGVGFRWWVRARALELGLVGHARNTADGRVEVVAQGPAAALARLEELLREEPTTTGRPGLVDSVVVQPGTLREDLTGFVER</sequence>
<dbReference type="PROSITE" id="PS00150">
    <property type="entry name" value="ACYLPHOSPHATASE_1"/>
    <property type="match status" value="1"/>
</dbReference>
<dbReference type="STRING" id="710696.Intca_2306"/>
<evidence type="ECO:0000256" key="1">
    <source>
        <dbReference type="ARBA" id="ARBA00005614"/>
    </source>
</evidence>
<dbReference type="eggNOG" id="COG1254">
    <property type="taxonomic scope" value="Bacteria"/>
</dbReference>
<dbReference type="InterPro" id="IPR017968">
    <property type="entry name" value="Acylphosphatase_CS"/>
</dbReference>
<dbReference type="InterPro" id="IPR001792">
    <property type="entry name" value="Acylphosphatase-like_dom"/>
</dbReference>
<dbReference type="Gene3D" id="3.30.70.100">
    <property type="match status" value="1"/>
</dbReference>
<evidence type="ECO:0000313" key="8">
    <source>
        <dbReference type="EMBL" id="ADU48815.1"/>
    </source>
</evidence>